<sequence length="53" mass="6169">MWVSKLVHSIYPDDSLSPSKLKKFANNAMHSAKHDALQIKFYHDLKETFHAEL</sequence>
<comment type="caution">
    <text evidence="1">The sequence shown here is derived from an EMBL/GenBank/DDBJ whole genome shotgun (WGS) entry which is preliminary data.</text>
</comment>
<evidence type="ECO:0000313" key="2">
    <source>
        <dbReference type="Proteomes" id="UP000006251"/>
    </source>
</evidence>
<proteinExistence type="predicted"/>
<dbReference type="EMBL" id="BAEQ01000018">
    <property type="protein sequence ID" value="GAC28010.1"/>
    <property type="molecule type" value="Genomic_DNA"/>
</dbReference>
<accession>K6ZXG2</accession>
<gene>
    <name evidence="1" type="ORF">GPAL_1132</name>
</gene>
<reference evidence="2" key="1">
    <citation type="journal article" date="2014" name="Environ. Microbiol.">
        <title>Comparative genomics of the marine bacterial genus Glaciecola reveals the high degree of genomic diversity and genomic characteristic for cold adaptation.</title>
        <authorList>
            <person name="Qin Q.L."/>
            <person name="Xie B.B."/>
            <person name="Yu Y."/>
            <person name="Shu Y.L."/>
            <person name="Rong J.C."/>
            <person name="Zhang Y.J."/>
            <person name="Zhao D.L."/>
            <person name="Chen X.L."/>
            <person name="Zhang X.Y."/>
            <person name="Chen B."/>
            <person name="Zhou B.C."/>
            <person name="Zhang Y.Z."/>
        </authorList>
    </citation>
    <scope>NUCLEOTIDE SEQUENCE [LARGE SCALE GENOMIC DNA]</scope>
    <source>
        <strain evidence="2">ACAM 615</strain>
    </source>
</reference>
<dbReference type="Proteomes" id="UP000006251">
    <property type="component" value="Unassembled WGS sequence"/>
</dbReference>
<organism evidence="1 2">
    <name type="scientific">Brumicola pallidula DSM 14239 = ACAM 615</name>
    <dbReference type="NCBI Taxonomy" id="1121922"/>
    <lineage>
        <taxon>Bacteria</taxon>
        <taxon>Pseudomonadati</taxon>
        <taxon>Pseudomonadota</taxon>
        <taxon>Gammaproteobacteria</taxon>
        <taxon>Alteromonadales</taxon>
        <taxon>Alteromonadaceae</taxon>
        <taxon>Brumicola</taxon>
    </lineage>
</organism>
<evidence type="ECO:0000313" key="1">
    <source>
        <dbReference type="EMBL" id="GAC28010.1"/>
    </source>
</evidence>
<dbReference type="AlphaFoldDB" id="K6ZXG2"/>
<name>K6ZXG2_9ALTE</name>
<protein>
    <submittedName>
        <fullName evidence="1">Uncharacterized protein</fullName>
    </submittedName>
</protein>
<keyword evidence="2" id="KW-1185">Reference proteome</keyword>